<organism evidence="3 4">
    <name type="scientific">Cerrena zonata</name>
    <dbReference type="NCBI Taxonomy" id="2478898"/>
    <lineage>
        <taxon>Eukaryota</taxon>
        <taxon>Fungi</taxon>
        <taxon>Dikarya</taxon>
        <taxon>Basidiomycota</taxon>
        <taxon>Agaricomycotina</taxon>
        <taxon>Agaricomycetes</taxon>
        <taxon>Polyporales</taxon>
        <taxon>Cerrenaceae</taxon>
        <taxon>Cerrena</taxon>
    </lineage>
</organism>
<accession>A0AAW0GDS2</accession>
<comment type="caution">
    <text evidence="3">The sequence shown here is derived from an EMBL/GenBank/DDBJ whole genome shotgun (WGS) entry which is preliminary data.</text>
</comment>
<dbReference type="Proteomes" id="UP001385951">
    <property type="component" value="Unassembled WGS sequence"/>
</dbReference>
<gene>
    <name evidence="3" type="ORF">QCA50_004935</name>
</gene>
<feature type="domain" description="DUF6535" evidence="2">
    <location>
        <begin position="9"/>
        <end position="192"/>
    </location>
</feature>
<evidence type="ECO:0000259" key="2">
    <source>
        <dbReference type="Pfam" id="PF20153"/>
    </source>
</evidence>
<dbReference type="EMBL" id="JASBNA010000005">
    <property type="protein sequence ID" value="KAK7691536.1"/>
    <property type="molecule type" value="Genomic_DNA"/>
</dbReference>
<sequence length="757" mass="85650">MVSDQKPDWAALERAIREVDETKIKDFKEDIDTLLVFAGLFSAVTTTFLVDSYKSLQSDSAATTNILLARMLLQSQNSLTGIPDTISLDQDLACIVTSTCSFEPPLAAKRVNVLWFSSLIISLIAVSLGMLVKQWLREFLAGEYTSPQIRIRVRFFRYTGLLNWGVFEVVGILPILLQISLGLFLVGMCFFTRSVNHTVGFVSLPLVTVWGSILVIATLAPAFSPRCPYKTTFLKDTMKSARSFLYDNFPPLRPIYEMCMTNPFTQHVIRRKPTPTQPFEEESLIAMGLGGDLDIFVALDGLQVDDVLLSSTIINSLATEYTQQSQGSFQEEHIMRFLLKVLEHRVGHPLSMSEQTRFDLRGRINLLAWTSVVETISMILRCHITQSTADDVDGDTTWPTWVSCAIVILLSQVGFALPDSGYEALVACLRSKPQATAHVIWLCLPSPTNPNYSTIYMNAHTDSVGHPCQDLRVLLGRLHGEDLLSSLNALCGYRSQHDQHVSLMELCNEIMHDTDTTLTMHSNVARDWWESPSDMCTSILDLLIAEVYSALSTPSLHDHQNWVIQAGLITFSHYRRWTAKHIRSTILLLTSESDTARLIRCFQLFVKFDEDVSATASIDAISYVYSKHMNLDERVSMADKFTQMFRTLTQHERYSFNYLLVAELVMILILEEKARPERDPNGPQLINPWLWLSESIAMCSRVYNWHTLLEQDRERVTRCFKLFEKCTEELTSSNSHPSLYALTSVMRGIAETAPTQN</sequence>
<dbReference type="Pfam" id="PF20153">
    <property type="entry name" value="DUF6535"/>
    <property type="match status" value="1"/>
</dbReference>
<keyword evidence="1" id="KW-0472">Membrane</keyword>
<feature type="transmembrane region" description="Helical" evidence="1">
    <location>
        <begin position="113"/>
        <end position="132"/>
    </location>
</feature>
<name>A0AAW0GDS2_9APHY</name>
<protein>
    <recommendedName>
        <fullName evidence="2">DUF6535 domain-containing protein</fullName>
    </recommendedName>
</protein>
<feature type="transmembrane region" description="Helical" evidence="1">
    <location>
        <begin position="198"/>
        <end position="223"/>
    </location>
</feature>
<evidence type="ECO:0000313" key="4">
    <source>
        <dbReference type="Proteomes" id="UP001385951"/>
    </source>
</evidence>
<reference evidence="3 4" key="1">
    <citation type="submission" date="2022-09" db="EMBL/GenBank/DDBJ databases">
        <authorList>
            <person name="Palmer J.M."/>
        </authorList>
    </citation>
    <scope>NUCLEOTIDE SEQUENCE [LARGE SCALE GENOMIC DNA]</scope>
    <source>
        <strain evidence="3 4">DSM 7382</strain>
    </source>
</reference>
<keyword evidence="1" id="KW-1133">Transmembrane helix</keyword>
<keyword evidence="4" id="KW-1185">Reference proteome</keyword>
<feature type="transmembrane region" description="Helical" evidence="1">
    <location>
        <begin position="33"/>
        <end position="50"/>
    </location>
</feature>
<keyword evidence="1" id="KW-0812">Transmembrane</keyword>
<evidence type="ECO:0000256" key="1">
    <source>
        <dbReference type="SAM" id="Phobius"/>
    </source>
</evidence>
<feature type="transmembrane region" description="Helical" evidence="1">
    <location>
        <begin position="164"/>
        <end position="191"/>
    </location>
</feature>
<dbReference type="InterPro" id="IPR045338">
    <property type="entry name" value="DUF6535"/>
</dbReference>
<proteinExistence type="predicted"/>
<dbReference type="AlphaFoldDB" id="A0AAW0GDS2"/>
<evidence type="ECO:0000313" key="3">
    <source>
        <dbReference type="EMBL" id="KAK7691536.1"/>
    </source>
</evidence>